<dbReference type="GO" id="GO:0072332">
    <property type="term" value="P:intrinsic apoptotic signaling pathway by p53 class mediator"/>
    <property type="evidence" value="ECO:0007669"/>
    <property type="project" value="TreeGrafter"/>
</dbReference>
<dbReference type="GO" id="GO:0006163">
    <property type="term" value="P:purine nucleotide metabolic process"/>
    <property type="evidence" value="ECO:0007669"/>
    <property type="project" value="TreeGrafter"/>
</dbReference>
<accession>A0A6P8HKV9</accession>
<dbReference type="PROSITE" id="PS51084">
    <property type="entry name" value="HIT_2"/>
    <property type="match status" value="1"/>
</dbReference>
<evidence type="ECO:0000256" key="6">
    <source>
        <dbReference type="PIRSR" id="PIRSR639383-2"/>
    </source>
</evidence>
<evidence type="ECO:0000256" key="2">
    <source>
        <dbReference type="ARBA" id="ARBA00022741"/>
    </source>
</evidence>
<dbReference type="CDD" id="cd01275">
    <property type="entry name" value="FHIT"/>
    <property type="match status" value="1"/>
</dbReference>
<dbReference type="PANTHER" id="PTHR46981">
    <property type="entry name" value="BIS(5'-ADENOSYL)-TRIPHOSPHATASE"/>
    <property type="match status" value="1"/>
</dbReference>
<dbReference type="FunFam" id="3.30.428.10:FF:000011">
    <property type="entry name" value="Fragile histidine triad"/>
    <property type="match status" value="1"/>
</dbReference>
<feature type="binding site" evidence="6">
    <location>
        <position position="31"/>
    </location>
    <ligand>
        <name>substrate</name>
    </ligand>
</feature>
<comment type="catalytic activity">
    <reaction evidence="4 9">
        <text>P(1),P(3)-bis(5'-adenosyl) triphosphate + H2O = AMP + ADP + 2 H(+)</text>
        <dbReference type="Rhea" id="RHEA:13893"/>
        <dbReference type="ChEBI" id="CHEBI:15377"/>
        <dbReference type="ChEBI" id="CHEBI:15378"/>
        <dbReference type="ChEBI" id="CHEBI:58529"/>
        <dbReference type="ChEBI" id="CHEBI:456215"/>
        <dbReference type="ChEBI" id="CHEBI:456216"/>
        <dbReference type="EC" id="3.6.1.29"/>
    </reaction>
</comment>
<dbReference type="InterPro" id="IPR019808">
    <property type="entry name" value="Histidine_triad_CS"/>
</dbReference>
<reference evidence="13" key="1">
    <citation type="submission" date="2025-08" db="UniProtKB">
        <authorList>
            <consortium name="RefSeq"/>
        </authorList>
    </citation>
    <scope>IDENTIFICATION</scope>
    <source>
        <tissue evidence="13">Tentacle</tissue>
    </source>
</reference>
<dbReference type="InterPro" id="IPR036265">
    <property type="entry name" value="HIT-like_sf"/>
</dbReference>
<evidence type="ECO:0000313" key="12">
    <source>
        <dbReference type="Proteomes" id="UP000515163"/>
    </source>
</evidence>
<sequence length="161" mass="17931">MAAGKAFKFGSIILSPSVVFFRSKLSFGFVNIKPVLQGHVLVSPFRVVKRFADLTEEEVSDLFISTQKISSVIQEEFNASSLTISIQDGPDAGQTIEHVHVHILPRKKGDFENNDDVYTALAEHDKPGLEKRSNGFARKGRRSEEEMAKEASKLASYFDNI</sequence>
<feature type="binding site" evidence="6">
    <location>
        <position position="87"/>
    </location>
    <ligand>
        <name>substrate</name>
    </ligand>
</feature>
<protein>
    <recommendedName>
        <fullName evidence="1 9">Bis(5'-adenosyl)-triphosphatase</fullName>
        <ecNumber evidence="1 9">3.6.1.29</ecNumber>
    </recommendedName>
</protein>
<evidence type="ECO:0000256" key="8">
    <source>
        <dbReference type="PROSITE-ProRule" id="PRU00464"/>
    </source>
</evidence>
<feature type="active site" description="Tele-AMP-histidine intermediate" evidence="5">
    <location>
        <position position="100"/>
    </location>
</feature>
<evidence type="ECO:0000259" key="11">
    <source>
        <dbReference type="PROSITE" id="PS51084"/>
    </source>
</evidence>
<dbReference type="InterPro" id="IPR011146">
    <property type="entry name" value="HIT-like"/>
</dbReference>
<dbReference type="InterPro" id="IPR052677">
    <property type="entry name" value="Dinucleoside_ppp_hydrolase"/>
</dbReference>
<evidence type="ECO:0000256" key="3">
    <source>
        <dbReference type="ARBA" id="ARBA00022801"/>
    </source>
</evidence>
<dbReference type="AlphaFoldDB" id="A0A6P8HKV9"/>
<feature type="site" description="Important for induction of apoptosis" evidence="7">
    <location>
        <position position="118"/>
    </location>
</feature>
<dbReference type="GO" id="GO:0000166">
    <property type="term" value="F:nucleotide binding"/>
    <property type="evidence" value="ECO:0007669"/>
    <property type="project" value="UniProtKB-KW"/>
</dbReference>
<name>A0A6P8HKV9_ACTTE</name>
<dbReference type="Pfam" id="PF01230">
    <property type="entry name" value="HIT"/>
    <property type="match status" value="1"/>
</dbReference>
<dbReference type="GO" id="GO:0031625">
    <property type="term" value="F:ubiquitin protein ligase binding"/>
    <property type="evidence" value="ECO:0007669"/>
    <property type="project" value="TreeGrafter"/>
</dbReference>
<dbReference type="EC" id="3.6.1.29" evidence="1 9"/>
<dbReference type="GO" id="GO:0005886">
    <property type="term" value="C:plasma membrane"/>
    <property type="evidence" value="ECO:0007669"/>
    <property type="project" value="TreeGrafter"/>
</dbReference>
<feature type="binding site" evidence="6">
    <location>
        <position position="102"/>
    </location>
    <ligand>
        <name>substrate</name>
    </ligand>
</feature>
<dbReference type="GO" id="GO:0032435">
    <property type="term" value="P:negative regulation of proteasomal ubiquitin-dependent protein catabolic process"/>
    <property type="evidence" value="ECO:0007669"/>
    <property type="project" value="TreeGrafter"/>
</dbReference>
<dbReference type="GO" id="GO:0047710">
    <property type="term" value="F:bis(5'-adenosyl)-triphosphatase activity"/>
    <property type="evidence" value="ECO:0007669"/>
    <property type="project" value="UniProtKB-UniRule"/>
</dbReference>
<dbReference type="SUPFAM" id="SSF54197">
    <property type="entry name" value="HIT-like"/>
    <property type="match status" value="1"/>
</dbReference>
<dbReference type="OrthoDB" id="680339at2759"/>
<proteinExistence type="predicted"/>
<evidence type="ECO:0000256" key="10">
    <source>
        <dbReference type="SAM" id="MobiDB-lite"/>
    </source>
</evidence>
<dbReference type="InParanoid" id="A0A6P8HKV9"/>
<dbReference type="GeneID" id="116290366"/>
<gene>
    <name evidence="13" type="primary">LOC116290366</name>
</gene>
<evidence type="ECO:0000313" key="13">
    <source>
        <dbReference type="RefSeq" id="XP_031553245.1"/>
    </source>
</evidence>
<dbReference type="PROSITE" id="PS00892">
    <property type="entry name" value="HIT_1"/>
    <property type="match status" value="1"/>
</dbReference>
<evidence type="ECO:0000256" key="1">
    <source>
        <dbReference type="ARBA" id="ARBA00012377"/>
    </source>
</evidence>
<dbReference type="PANTHER" id="PTHR46981:SF1">
    <property type="entry name" value="BIS(5'-ADENOSYL)-TRIPHOSPHATASE"/>
    <property type="match status" value="1"/>
</dbReference>
<feature type="domain" description="HIT" evidence="11">
    <location>
        <begin position="6"/>
        <end position="113"/>
    </location>
</feature>
<organism evidence="12 13">
    <name type="scientific">Actinia tenebrosa</name>
    <name type="common">Australian red waratah sea anemone</name>
    <dbReference type="NCBI Taxonomy" id="6105"/>
    <lineage>
        <taxon>Eukaryota</taxon>
        <taxon>Metazoa</taxon>
        <taxon>Cnidaria</taxon>
        <taxon>Anthozoa</taxon>
        <taxon>Hexacorallia</taxon>
        <taxon>Actiniaria</taxon>
        <taxon>Actiniidae</taxon>
        <taxon>Actinia</taxon>
    </lineage>
</organism>
<evidence type="ECO:0000256" key="4">
    <source>
        <dbReference type="ARBA" id="ARBA00047780"/>
    </source>
</evidence>
<keyword evidence="12" id="KW-1185">Reference proteome</keyword>
<evidence type="ECO:0000256" key="5">
    <source>
        <dbReference type="PIRSR" id="PIRSR639383-1"/>
    </source>
</evidence>
<dbReference type="GO" id="GO:0015964">
    <property type="term" value="P:diadenosine triphosphate catabolic process"/>
    <property type="evidence" value="ECO:0007669"/>
    <property type="project" value="TreeGrafter"/>
</dbReference>
<dbReference type="GO" id="GO:0005634">
    <property type="term" value="C:nucleus"/>
    <property type="evidence" value="ECO:0007669"/>
    <property type="project" value="TreeGrafter"/>
</dbReference>
<keyword evidence="3 9" id="KW-0378">Hydrolase</keyword>
<feature type="region of interest" description="Disordered" evidence="10">
    <location>
        <begin position="128"/>
        <end position="149"/>
    </location>
</feature>
<evidence type="ECO:0000256" key="9">
    <source>
        <dbReference type="RuleBase" id="RU366076"/>
    </source>
</evidence>
<dbReference type="Gene3D" id="3.30.428.10">
    <property type="entry name" value="HIT-like"/>
    <property type="match status" value="1"/>
</dbReference>
<dbReference type="RefSeq" id="XP_031553245.1">
    <property type="nucleotide sequence ID" value="XM_031697385.1"/>
</dbReference>
<keyword evidence="2 9" id="KW-0547">Nucleotide-binding</keyword>
<dbReference type="InterPro" id="IPR039383">
    <property type="entry name" value="FHIT"/>
</dbReference>
<comment type="cofactor">
    <cofactor evidence="9">
        <name>Mn(2+)</name>
        <dbReference type="ChEBI" id="CHEBI:29035"/>
    </cofactor>
</comment>
<dbReference type="KEGG" id="aten:116290366"/>
<dbReference type="Proteomes" id="UP000515163">
    <property type="component" value="Unplaced"/>
</dbReference>
<feature type="short sequence motif" description="Histidine triad motif" evidence="8">
    <location>
        <begin position="98"/>
        <end position="102"/>
    </location>
</feature>
<evidence type="ECO:0000256" key="7">
    <source>
        <dbReference type="PIRSR" id="PIRSR639383-3"/>
    </source>
</evidence>
<dbReference type="FunCoup" id="A0A6P8HKV9">
    <property type="interactions" value="639"/>
</dbReference>
<dbReference type="GO" id="GO:0005737">
    <property type="term" value="C:cytoplasm"/>
    <property type="evidence" value="ECO:0007669"/>
    <property type="project" value="TreeGrafter"/>
</dbReference>